<dbReference type="SUPFAM" id="SSF48452">
    <property type="entry name" value="TPR-like"/>
    <property type="match status" value="1"/>
</dbReference>
<name>C6E7H6_GEOSM</name>
<accession>C6E7H6</accession>
<dbReference type="HOGENOM" id="CLU_1747025_0_0_7"/>
<gene>
    <name evidence="1" type="ordered locus">GM21_3819</name>
</gene>
<reference evidence="1" key="1">
    <citation type="submission" date="2009-07" db="EMBL/GenBank/DDBJ databases">
        <title>Complete sequence of Geobacter sp. M21.</title>
        <authorList>
            <consortium name="US DOE Joint Genome Institute"/>
            <person name="Lucas S."/>
            <person name="Copeland A."/>
            <person name="Lapidus A."/>
            <person name="Glavina del Rio T."/>
            <person name="Dalin E."/>
            <person name="Tice H."/>
            <person name="Bruce D."/>
            <person name="Goodwin L."/>
            <person name="Pitluck S."/>
            <person name="Saunders E."/>
            <person name="Brettin T."/>
            <person name="Detter J.C."/>
            <person name="Han C."/>
            <person name="Larimer F."/>
            <person name="Land M."/>
            <person name="Hauser L."/>
            <person name="Kyrpides N."/>
            <person name="Ovchinnikova G."/>
            <person name="Lovley D."/>
        </authorList>
    </citation>
    <scope>NUCLEOTIDE SEQUENCE [LARGE SCALE GENOMIC DNA]</scope>
    <source>
        <strain evidence="1">M21</strain>
    </source>
</reference>
<dbReference type="KEGG" id="gem:GM21_3819"/>
<organism evidence="1">
    <name type="scientific">Geobacter sp. (strain M21)</name>
    <dbReference type="NCBI Taxonomy" id="443144"/>
    <lineage>
        <taxon>Bacteria</taxon>
        <taxon>Pseudomonadati</taxon>
        <taxon>Thermodesulfobacteriota</taxon>
        <taxon>Desulfuromonadia</taxon>
        <taxon>Geobacterales</taxon>
        <taxon>Geobacteraceae</taxon>
        <taxon>Geobacter</taxon>
    </lineage>
</organism>
<proteinExistence type="predicted"/>
<sequence>MKGFEFDNTAASLLVTRGELLQRTGNLDAALSRELAAAQPRLALAHKHLGEIHRARAEGKEALYSLATALHLAPVDRSVILSIGLPCEELAAPKVAVELFSLYRGERDPELSTLFDRLARQAAAEQRLLVVYDLSVLRSKGVTDLIPAA</sequence>
<evidence type="ECO:0000313" key="1">
    <source>
        <dbReference type="EMBL" id="ACT19836.1"/>
    </source>
</evidence>
<protein>
    <submittedName>
        <fullName evidence="1">Uncharacterized protein</fullName>
    </submittedName>
</protein>
<dbReference type="EMBL" id="CP001661">
    <property type="protein sequence ID" value="ACT19836.1"/>
    <property type="molecule type" value="Genomic_DNA"/>
</dbReference>
<dbReference type="AlphaFoldDB" id="C6E7H6"/>
<dbReference type="InterPro" id="IPR011990">
    <property type="entry name" value="TPR-like_helical_dom_sf"/>
</dbReference>
<dbReference type="Gene3D" id="1.25.40.10">
    <property type="entry name" value="Tetratricopeptide repeat domain"/>
    <property type="match status" value="1"/>
</dbReference>